<organism evidence="3 4">
    <name type="scientific">Agrobacterium vitis</name>
    <name type="common">Rhizobium vitis</name>
    <dbReference type="NCBI Taxonomy" id="373"/>
    <lineage>
        <taxon>Bacteria</taxon>
        <taxon>Pseudomonadati</taxon>
        <taxon>Pseudomonadota</taxon>
        <taxon>Alphaproteobacteria</taxon>
        <taxon>Hyphomicrobiales</taxon>
        <taxon>Rhizobiaceae</taxon>
        <taxon>Rhizobium/Agrobacterium group</taxon>
        <taxon>Agrobacterium</taxon>
    </lineage>
</organism>
<dbReference type="PROSITE" id="PS50263">
    <property type="entry name" value="CN_HYDROLASE"/>
    <property type="match status" value="1"/>
</dbReference>
<dbReference type="SUPFAM" id="SSF56317">
    <property type="entry name" value="Carbon-nitrogen hydrolase"/>
    <property type="match status" value="1"/>
</dbReference>
<reference evidence="3 4" key="1">
    <citation type="submission" date="2019-12" db="EMBL/GenBank/DDBJ databases">
        <title>Whole-genome sequencing of Allorhizobium vitis.</title>
        <authorList>
            <person name="Gan H.M."/>
            <person name="Szegedi E."/>
            <person name="Burr T."/>
            <person name="Savka M.A."/>
        </authorList>
    </citation>
    <scope>NUCLEOTIDE SEQUENCE [LARGE SCALE GENOMIC DNA]</scope>
    <source>
        <strain evidence="3 4">CG989</strain>
    </source>
</reference>
<dbReference type="EMBL" id="WPHM01000001">
    <property type="protein sequence ID" value="MUZ55951.1"/>
    <property type="molecule type" value="Genomic_DNA"/>
</dbReference>
<dbReference type="Proteomes" id="UP000436692">
    <property type="component" value="Unassembled WGS sequence"/>
</dbReference>
<accession>A0AAE4W8X5</accession>
<name>A0AAE4W8X5_AGRVI</name>
<proteinExistence type="predicted"/>
<evidence type="ECO:0000256" key="1">
    <source>
        <dbReference type="ARBA" id="ARBA00022801"/>
    </source>
</evidence>
<dbReference type="InterPro" id="IPR050345">
    <property type="entry name" value="Aliph_Amidase/BUP"/>
</dbReference>
<evidence type="ECO:0000259" key="2">
    <source>
        <dbReference type="PROSITE" id="PS50263"/>
    </source>
</evidence>
<dbReference type="InterPro" id="IPR003010">
    <property type="entry name" value="C-N_Hydrolase"/>
</dbReference>
<sequence length="251" mass="27558">MHTVRIAAAQTPEFRGDIDASLRYADQVVTQAAAHGVQLICFPECFLQGYLLNEAEARRSAIDLASLEFQSLLALLPSTDMIIISGLIERSCGSLFNSAVIIQNGALMGRYRKKNLLKSESFFASDAEMPMFEVDGLRFGVNICYDTNSPAMAKMIADQGGELIVCLANNMMPRERAEQYLHVHNAVRGERCLEQGIWLVSSDIFGERDGRVSWGPTAVIDPGGQVTAQLPLDEAGLLIFDVPVSSMQRLQ</sequence>
<dbReference type="PANTHER" id="PTHR43674:SF16">
    <property type="entry name" value="CARBON-NITROGEN FAMILY, PUTATIVE (AFU_ORTHOLOGUE AFUA_5G02350)-RELATED"/>
    <property type="match status" value="1"/>
</dbReference>
<comment type="caution">
    <text evidence="3">The sequence shown here is derived from an EMBL/GenBank/DDBJ whole genome shotgun (WGS) entry which is preliminary data.</text>
</comment>
<protein>
    <submittedName>
        <fullName evidence="3">Carbon-nitrogen hydrolase family protein</fullName>
    </submittedName>
</protein>
<dbReference type="PANTHER" id="PTHR43674">
    <property type="entry name" value="NITRILASE C965.09-RELATED"/>
    <property type="match status" value="1"/>
</dbReference>
<keyword evidence="1 3" id="KW-0378">Hydrolase</keyword>
<dbReference type="Pfam" id="PF00795">
    <property type="entry name" value="CN_hydrolase"/>
    <property type="match status" value="1"/>
</dbReference>
<dbReference type="InterPro" id="IPR036526">
    <property type="entry name" value="C-N_Hydrolase_sf"/>
</dbReference>
<dbReference type="AlphaFoldDB" id="A0AAE4W8X5"/>
<dbReference type="CDD" id="cd07197">
    <property type="entry name" value="nitrilase"/>
    <property type="match status" value="1"/>
</dbReference>
<feature type="domain" description="CN hydrolase" evidence="2">
    <location>
        <begin position="4"/>
        <end position="244"/>
    </location>
</feature>
<evidence type="ECO:0000313" key="4">
    <source>
        <dbReference type="Proteomes" id="UP000436692"/>
    </source>
</evidence>
<dbReference type="Gene3D" id="3.60.110.10">
    <property type="entry name" value="Carbon-nitrogen hydrolase"/>
    <property type="match status" value="1"/>
</dbReference>
<gene>
    <name evidence="3" type="ORF">GOZ95_00600</name>
</gene>
<evidence type="ECO:0000313" key="3">
    <source>
        <dbReference type="EMBL" id="MUZ55951.1"/>
    </source>
</evidence>
<dbReference type="RefSeq" id="WP_156550910.1">
    <property type="nucleotide sequence ID" value="NZ_JABAEJ010000001.1"/>
</dbReference>
<dbReference type="GO" id="GO:0016811">
    <property type="term" value="F:hydrolase activity, acting on carbon-nitrogen (but not peptide) bonds, in linear amides"/>
    <property type="evidence" value="ECO:0007669"/>
    <property type="project" value="TreeGrafter"/>
</dbReference>